<dbReference type="CDD" id="cd00075">
    <property type="entry name" value="HATPase"/>
    <property type="match status" value="1"/>
</dbReference>
<evidence type="ECO:0000259" key="13">
    <source>
        <dbReference type="PROSITE" id="PS50885"/>
    </source>
</evidence>
<sequence>MFLKNKILAISRTSQTLTSSRGPVRSLRVQLMLWYGGLIALSLILYASLVLWLTISSINQSVSHTIEADAKVAVVNIRQKLQHNPPYWPEHPLPAPIDLNQDSNITVAAFDMRGVQRCCSTNSDTRFSQNSNAVKAIHMVMQTGELQLYDTGTVARDHMKIGAYPIYAPHSYTSNSSEHMIGVLLIIKPLDDMDKTIVLLQALLGLAGLAVLTVALVGGWAIATNVLRPLAGIVRTARAIASTVHGTHVGNLSQRVQRPRGHDEMALVVDTFNEMLAALESATQAQRRFVADASHELRAPLTTIQGNLAFLQRHFDELPTEERRMMLMDAHGETLRLARLVDELLLLARSDANTGKAVTPQKEVEADNHLEYKDELVELDHTLIQLVRQLRGRLRVEGSKLKIEIGHIEPVRVRGDEEDIRRVMLILLDNALKYTPMNEENEGGQITVSLERVEEEAVVHVSDTGIGIDSADLPHIFERFYRADRARTRQGTGLGLSIAQTLVEQLGGRITAQSVPGEGSTFSFWLPLA</sequence>
<evidence type="ECO:0000256" key="3">
    <source>
        <dbReference type="ARBA" id="ARBA00012438"/>
    </source>
</evidence>
<dbReference type="RefSeq" id="WP_129888920.1">
    <property type="nucleotide sequence ID" value="NZ_CP035758.1"/>
</dbReference>
<evidence type="ECO:0000256" key="8">
    <source>
        <dbReference type="ARBA" id="ARBA00022989"/>
    </source>
</evidence>
<reference evidence="14 15" key="1">
    <citation type="submission" date="2019-01" db="EMBL/GenBank/DDBJ databases">
        <title>Ktedonosporobacter rubrisoli SCAWS-G2.</title>
        <authorList>
            <person name="Huang Y."/>
            <person name="Yan B."/>
        </authorList>
    </citation>
    <scope>NUCLEOTIDE SEQUENCE [LARGE SCALE GENOMIC DNA]</scope>
    <source>
        <strain evidence="14 15">SCAWS-G2</strain>
    </source>
</reference>
<keyword evidence="8 11" id="KW-1133">Transmembrane helix</keyword>
<dbReference type="InterPro" id="IPR050428">
    <property type="entry name" value="TCS_sensor_his_kinase"/>
</dbReference>
<keyword evidence="10 11" id="KW-0472">Membrane</keyword>
<dbReference type="InterPro" id="IPR003660">
    <property type="entry name" value="HAMP_dom"/>
</dbReference>
<dbReference type="EMBL" id="CP035758">
    <property type="protein sequence ID" value="QBD77867.1"/>
    <property type="molecule type" value="Genomic_DNA"/>
</dbReference>
<dbReference type="CDD" id="cd00082">
    <property type="entry name" value="HisKA"/>
    <property type="match status" value="1"/>
</dbReference>
<dbReference type="Pfam" id="PF00512">
    <property type="entry name" value="HisKA"/>
    <property type="match status" value="1"/>
</dbReference>
<evidence type="ECO:0000256" key="10">
    <source>
        <dbReference type="ARBA" id="ARBA00023136"/>
    </source>
</evidence>
<dbReference type="InterPro" id="IPR036097">
    <property type="entry name" value="HisK_dim/P_sf"/>
</dbReference>
<dbReference type="FunFam" id="1.10.287.130:FF:000001">
    <property type="entry name" value="Two-component sensor histidine kinase"/>
    <property type="match status" value="1"/>
</dbReference>
<dbReference type="InterPro" id="IPR036890">
    <property type="entry name" value="HATPase_C_sf"/>
</dbReference>
<evidence type="ECO:0000256" key="11">
    <source>
        <dbReference type="SAM" id="Phobius"/>
    </source>
</evidence>
<dbReference type="InterPro" id="IPR004358">
    <property type="entry name" value="Sig_transdc_His_kin-like_C"/>
</dbReference>
<keyword evidence="9" id="KW-0902">Two-component regulatory system</keyword>
<dbReference type="InterPro" id="IPR003594">
    <property type="entry name" value="HATPase_dom"/>
</dbReference>
<dbReference type="CDD" id="cd06225">
    <property type="entry name" value="HAMP"/>
    <property type="match status" value="1"/>
</dbReference>
<keyword evidence="5" id="KW-0808">Transferase</keyword>
<dbReference type="Pfam" id="PF00672">
    <property type="entry name" value="HAMP"/>
    <property type="match status" value="1"/>
</dbReference>
<dbReference type="GO" id="GO:0005886">
    <property type="term" value="C:plasma membrane"/>
    <property type="evidence" value="ECO:0007669"/>
    <property type="project" value="TreeGrafter"/>
</dbReference>
<evidence type="ECO:0000259" key="12">
    <source>
        <dbReference type="PROSITE" id="PS50109"/>
    </source>
</evidence>
<dbReference type="PANTHER" id="PTHR45436">
    <property type="entry name" value="SENSOR HISTIDINE KINASE YKOH"/>
    <property type="match status" value="1"/>
</dbReference>
<dbReference type="PANTHER" id="PTHR45436:SF5">
    <property type="entry name" value="SENSOR HISTIDINE KINASE TRCS"/>
    <property type="match status" value="1"/>
</dbReference>
<evidence type="ECO:0000313" key="15">
    <source>
        <dbReference type="Proteomes" id="UP000290365"/>
    </source>
</evidence>
<protein>
    <recommendedName>
        <fullName evidence="3">histidine kinase</fullName>
        <ecNumber evidence="3">2.7.13.3</ecNumber>
    </recommendedName>
</protein>
<evidence type="ECO:0000313" key="14">
    <source>
        <dbReference type="EMBL" id="QBD77867.1"/>
    </source>
</evidence>
<dbReference type="SMART" id="SM00304">
    <property type="entry name" value="HAMP"/>
    <property type="match status" value="1"/>
</dbReference>
<dbReference type="AlphaFoldDB" id="A0A4P6JQZ7"/>
<feature type="transmembrane region" description="Helical" evidence="11">
    <location>
        <begin position="32"/>
        <end position="55"/>
    </location>
</feature>
<feature type="domain" description="HAMP" evidence="13">
    <location>
        <begin position="224"/>
        <end position="284"/>
    </location>
</feature>
<dbReference type="PROSITE" id="PS50885">
    <property type="entry name" value="HAMP"/>
    <property type="match status" value="1"/>
</dbReference>
<dbReference type="Proteomes" id="UP000290365">
    <property type="component" value="Chromosome"/>
</dbReference>
<comment type="catalytic activity">
    <reaction evidence="1">
        <text>ATP + protein L-histidine = ADP + protein N-phospho-L-histidine.</text>
        <dbReference type="EC" id="2.7.13.3"/>
    </reaction>
</comment>
<dbReference type="SMART" id="SM00388">
    <property type="entry name" value="HisKA"/>
    <property type="match status" value="1"/>
</dbReference>
<dbReference type="Gene3D" id="3.30.565.10">
    <property type="entry name" value="Histidine kinase-like ATPase, C-terminal domain"/>
    <property type="match status" value="1"/>
</dbReference>
<feature type="domain" description="Histidine kinase" evidence="12">
    <location>
        <begin position="292"/>
        <end position="529"/>
    </location>
</feature>
<feature type="transmembrane region" description="Helical" evidence="11">
    <location>
        <begin position="197"/>
        <end position="223"/>
    </location>
</feature>
<dbReference type="Gene3D" id="6.10.340.10">
    <property type="match status" value="1"/>
</dbReference>
<comment type="subcellular location">
    <subcellularLocation>
        <location evidence="2">Membrane</location>
    </subcellularLocation>
</comment>
<evidence type="ECO:0000256" key="5">
    <source>
        <dbReference type="ARBA" id="ARBA00022679"/>
    </source>
</evidence>
<keyword evidence="7 14" id="KW-0418">Kinase</keyword>
<evidence type="ECO:0000256" key="7">
    <source>
        <dbReference type="ARBA" id="ARBA00022777"/>
    </source>
</evidence>
<dbReference type="SUPFAM" id="SSF55874">
    <property type="entry name" value="ATPase domain of HSP90 chaperone/DNA topoisomerase II/histidine kinase"/>
    <property type="match status" value="1"/>
</dbReference>
<dbReference type="InterPro" id="IPR003661">
    <property type="entry name" value="HisK_dim/P_dom"/>
</dbReference>
<dbReference type="GO" id="GO:0000155">
    <property type="term" value="F:phosphorelay sensor kinase activity"/>
    <property type="evidence" value="ECO:0007669"/>
    <property type="project" value="InterPro"/>
</dbReference>
<dbReference type="PROSITE" id="PS50109">
    <property type="entry name" value="HIS_KIN"/>
    <property type="match status" value="1"/>
</dbReference>
<gene>
    <name evidence="14" type="ORF">EPA93_18460</name>
</gene>
<evidence type="ECO:0000256" key="6">
    <source>
        <dbReference type="ARBA" id="ARBA00022692"/>
    </source>
</evidence>
<dbReference type="Gene3D" id="1.10.287.130">
    <property type="match status" value="1"/>
</dbReference>
<dbReference type="EC" id="2.7.13.3" evidence="3"/>
<dbReference type="Pfam" id="PF02518">
    <property type="entry name" value="HATPase_c"/>
    <property type="match status" value="1"/>
</dbReference>
<organism evidence="14 15">
    <name type="scientific">Ktedonosporobacter rubrisoli</name>
    <dbReference type="NCBI Taxonomy" id="2509675"/>
    <lineage>
        <taxon>Bacteria</taxon>
        <taxon>Bacillati</taxon>
        <taxon>Chloroflexota</taxon>
        <taxon>Ktedonobacteria</taxon>
        <taxon>Ktedonobacterales</taxon>
        <taxon>Ktedonosporobacteraceae</taxon>
        <taxon>Ktedonosporobacter</taxon>
    </lineage>
</organism>
<dbReference type="SUPFAM" id="SSF47384">
    <property type="entry name" value="Homodimeric domain of signal transducing histidine kinase"/>
    <property type="match status" value="1"/>
</dbReference>
<name>A0A4P6JQZ7_KTERU</name>
<evidence type="ECO:0000256" key="4">
    <source>
        <dbReference type="ARBA" id="ARBA00022553"/>
    </source>
</evidence>
<evidence type="ECO:0000256" key="1">
    <source>
        <dbReference type="ARBA" id="ARBA00000085"/>
    </source>
</evidence>
<keyword evidence="4" id="KW-0597">Phosphoprotein</keyword>
<dbReference type="InterPro" id="IPR005467">
    <property type="entry name" value="His_kinase_dom"/>
</dbReference>
<evidence type="ECO:0000256" key="2">
    <source>
        <dbReference type="ARBA" id="ARBA00004370"/>
    </source>
</evidence>
<accession>A0A4P6JQZ7</accession>
<dbReference type="FunFam" id="3.30.565.10:FF:000006">
    <property type="entry name" value="Sensor histidine kinase WalK"/>
    <property type="match status" value="1"/>
</dbReference>
<dbReference type="PRINTS" id="PR00344">
    <property type="entry name" value="BCTRLSENSOR"/>
</dbReference>
<dbReference type="OrthoDB" id="9786919at2"/>
<keyword evidence="15" id="KW-1185">Reference proteome</keyword>
<keyword evidence="6 11" id="KW-0812">Transmembrane</keyword>
<dbReference type="SMART" id="SM00387">
    <property type="entry name" value="HATPase_c"/>
    <property type="match status" value="1"/>
</dbReference>
<evidence type="ECO:0000256" key="9">
    <source>
        <dbReference type="ARBA" id="ARBA00023012"/>
    </source>
</evidence>
<dbReference type="KEGG" id="kbs:EPA93_18460"/>
<proteinExistence type="predicted"/>